<feature type="domain" description="FAD-binding PCMH-type" evidence="5">
    <location>
        <begin position="37"/>
        <end position="216"/>
    </location>
</feature>
<evidence type="ECO:0000256" key="1">
    <source>
        <dbReference type="ARBA" id="ARBA00001974"/>
    </source>
</evidence>
<dbReference type="InterPro" id="IPR016166">
    <property type="entry name" value="FAD-bd_PCMH"/>
</dbReference>
<dbReference type="PANTHER" id="PTHR42934">
    <property type="entry name" value="GLYCOLATE OXIDASE SUBUNIT GLCD"/>
    <property type="match status" value="1"/>
</dbReference>
<accession>A0ABX6NIF5</accession>
<dbReference type="Gene3D" id="3.30.70.2190">
    <property type="match status" value="1"/>
</dbReference>
<keyword evidence="4" id="KW-0560">Oxidoreductase</keyword>
<dbReference type="Pfam" id="PF02913">
    <property type="entry name" value="FAD-oxidase_C"/>
    <property type="match status" value="1"/>
</dbReference>
<protein>
    <submittedName>
        <fullName evidence="6">FAD-binding protein</fullName>
    </submittedName>
</protein>
<dbReference type="SUPFAM" id="SSF55103">
    <property type="entry name" value="FAD-linked oxidases, C-terminal domain"/>
    <property type="match status" value="1"/>
</dbReference>
<dbReference type="Pfam" id="PF01565">
    <property type="entry name" value="FAD_binding_4"/>
    <property type="match status" value="1"/>
</dbReference>
<dbReference type="InterPro" id="IPR016171">
    <property type="entry name" value="Vanillyl_alc_oxidase_C-sub2"/>
</dbReference>
<evidence type="ECO:0000256" key="4">
    <source>
        <dbReference type="ARBA" id="ARBA00023002"/>
    </source>
</evidence>
<evidence type="ECO:0000313" key="6">
    <source>
        <dbReference type="EMBL" id="QJT09522.1"/>
    </source>
</evidence>
<evidence type="ECO:0000259" key="5">
    <source>
        <dbReference type="PROSITE" id="PS51387"/>
    </source>
</evidence>
<dbReference type="RefSeq" id="WP_171267435.1">
    <property type="nucleotide sequence ID" value="NZ_CP039543.1"/>
</dbReference>
<dbReference type="SUPFAM" id="SSF56176">
    <property type="entry name" value="FAD-binding/transporter-associated domain-like"/>
    <property type="match status" value="1"/>
</dbReference>
<proteinExistence type="predicted"/>
<dbReference type="InterPro" id="IPR006094">
    <property type="entry name" value="Oxid_FAD_bind_N"/>
</dbReference>
<dbReference type="InterPro" id="IPR036318">
    <property type="entry name" value="FAD-bd_PCMH-like_sf"/>
</dbReference>
<keyword evidence="3" id="KW-0274">FAD</keyword>
<evidence type="ECO:0000313" key="7">
    <source>
        <dbReference type="Proteomes" id="UP000503251"/>
    </source>
</evidence>
<dbReference type="EMBL" id="CP039543">
    <property type="protein sequence ID" value="QJT09522.1"/>
    <property type="molecule type" value="Genomic_DNA"/>
</dbReference>
<dbReference type="Gene3D" id="3.30.43.10">
    <property type="entry name" value="Uridine Diphospho-n-acetylenolpyruvylglucosamine Reductase, domain 2"/>
    <property type="match status" value="1"/>
</dbReference>
<dbReference type="InterPro" id="IPR051914">
    <property type="entry name" value="FAD-linked_OxidoTrans_Type4"/>
</dbReference>
<gene>
    <name evidence="6" type="ORF">E8L03_11485</name>
</gene>
<dbReference type="Gene3D" id="3.30.70.2740">
    <property type="match status" value="1"/>
</dbReference>
<dbReference type="InterPro" id="IPR004113">
    <property type="entry name" value="FAD-bd_oxidored_4_C"/>
</dbReference>
<comment type="cofactor">
    <cofactor evidence="1">
        <name>FAD</name>
        <dbReference type="ChEBI" id="CHEBI:57692"/>
    </cofactor>
</comment>
<dbReference type="PROSITE" id="PS51387">
    <property type="entry name" value="FAD_PCMH"/>
    <property type="match status" value="1"/>
</dbReference>
<reference evidence="6 7" key="1">
    <citation type="submission" date="2019-04" db="EMBL/GenBank/DDBJ databases">
        <title>Isolation and culture of sulfate reducing bacteria from the cold seep of the South China Sea.</title>
        <authorList>
            <person name="Sun C."/>
            <person name="Liu R."/>
        </authorList>
    </citation>
    <scope>NUCLEOTIDE SEQUENCE [LARGE SCALE GENOMIC DNA]</scope>
    <source>
        <strain evidence="6 7">CS1</strain>
    </source>
</reference>
<dbReference type="InterPro" id="IPR016169">
    <property type="entry name" value="FAD-bd_PCMH_sub2"/>
</dbReference>
<dbReference type="InterPro" id="IPR016164">
    <property type="entry name" value="FAD-linked_Oxase-like_C"/>
</dbReference>
<evidence type="ECO:0000256" key="3">
    <source>
        <dbReference type="ARBA" id="ARBA00022827"/>
    </source>
</evidence>
<dbReference type="InterPro" id="IPR016167">
    <property type="entry name" value="FAD-bd_PCMH_sub1"/>
</dbReference>
<sequence length="458" mass="49884">MLHQEFIHKLEDLLGKDRCTFSPEDMVAYSYDANPEKRAQPEGMVSPKNKEEVAEIMKLAYAYDVPVTPRGGGSGYTGGCVPVQGGIVMAMDRFNRILEIDRDNFIVIVEPGVVVQDLQAEVDRIGQMYPPDPASVAFATIGGNIAENAGGIRAAKYGVTKHYVMGLEVVLPTGEIVRTGSKCVKDVAGYNLTELFVGSEGTLGIITKAVLKVVPKPEARRTMTATFSTLEKAAEAVSAIYATGVRPATLEFLDRISLEAVEKAIAFGAKPEEGALLLIEVDGSDHALDAEVEKIQTACEQCGVITFRKAQSDEDREDLWKARRALSFALCEIATEWEDDDISVPIARIPAMIRKLDQIAERHHIIIANFGHYGDGNIHIGMTTGKNGGPFPMKAKQEVVAAVVELEGRIAAEHGIGCVKVENLHWNIDEPTMNLMRRFKTLLDPKGLLNPGKVMPKG</sequence>
<dbReference type="Gene3D" id="3.30.465.10">
    <property type="match status" value="1"/>
</dbReference>
<evidence type="ECO:0000256" key="2">
    <source>
        <dbReference type="ARBA" id="ARBA00022630"/>
    </source>
</evidence>
<keyword evidence="2" id="KW-0285">Flavoprotein</keyword>
<dbReference type="Gene3D" id="1.10.45.10">
    <property type="entry name" value="Vanillyl-alcohol Oxidase, Chain A, domain 4"/>
    <property type="match status" value="1"/>
</dbReference>
<keyword evidence="7" id="KW-1185">Reference proteome</keyword>
<dbReference type="Proteomes" id="UP000503251">
    <property type="component" value="Chromosome"/>
</dbReference>
<name>A0ABX6NIF5_9BACT</name>
<dbReference type="PANTHER" id="PTHR42934:SF2">
    <property type="entry name" value="GLYCOLATE OXIDASE SUBUNIT GLCD"/>
    <property type="match status" value="1"/>
</dbReference>
<organism evidence="6 7">
    <name type="scientific">Oceanidesulfovibrio marinus</name>
    <dbReference type="NCBI Taxonomy" id="370038"/>
    <lineage>
        <taxon>Bacteria</taxon>
        <taxon>Pseudomonadati</taxon>
        <taxon>Thermodesulfobacteriota</taxon>
        <taxon>Desulfovibrionia</taxon>
        <taxon>Desulfovibrionales</taxon>
        <taxon>Desulfovibrionaceae</taxon>
        <taxon>Oceanidesulfovibrio</taxon>
    </lineage>
</organism>